<feature type="domain" description="AbiTii" evidence="1">
    <location>
        <begin position="10"/>
        <end position="178"/>
    </location>
</feature>
<dbReference type="Proteomes" id="UP000321793">
    <property type="component" value="Unassembled WGS sequence"/>
</dbReference>
<dbReference type="InterPro" id="IPR041304">
    <property type="entry name" value="AbiTii"/>
</dbReference>
<name>A0A512T4V0_9MICO</name>
<evidence type="ECO:0000313" key="3">
    <source>
        <dbReference type="Proteomes" id="UP000321793"/>
    </source>
</evidence>
<evidence type="ECO:0000259" key="1">
    <source>
        <dbReference type="Pfam" id="PF18864"/>
    </source>
</evidence>
<dbReference type="OrthoDB" id="7041873at2"/>
<evidence type="ECO:0000313" key="2">
    <source>
        <dbReference type="EMBL" id="GEQ15229.1"/>
    </source>
</evidence>
<protein>
    <recommendedName>
        <fullName evidence="1">AbiTii domain-containing protein</fullName>
    </recommendedName>
</protein>
<proteinExistence type="predicted"/>
<gene>
    <name evidence="2" type="ORF">KLO01_32760</name>
</gene>
<dbReference type="AlphaFoldDB" id="A0A512T4V0"/>
<reference evidence="2 3" key="1">
    <citation type="submission" date="2019-07" db="EMBL/GenBank/DDBJ databases">
        <title>Whole genome shotgun sequence of Knoellia locipacati NBRC 109775.</title>
        <authorList>
            <person name="Hosoyama A."/>
            <person name="Uohara A."/>
            <person name="Ohji S."/>
            <person name="Ichikawa N."/>
        </authorList>
    </citation>
    <scope>NUCLEOTIDE SEQUENCE [LARGE SCALE GENOMIC DNA]</scope>
    <source>
        <strain evidence="2 3">NBRC 109775</strain>
    </source>
</reference>
<accession>A0A512T4V0</accession>
<dbReference type="EMBL" id="BKBA01000014">
    <property type="protein sequence ID" value="GEQ15229.1"/>
    <property type="molecule type" value="Genomic_DNA"/>
</dbReference>
<dbReference type="Pfam" id="PF18864">
    <property type="entry name" value="AbiTii"/>
    <property type="match status" value="1"/>
</dbReference>
<organism evidence="2 3">
    <name type="scientific">Knoellia locipacati</name>
    <dbReference type="NCBI Taxonomy" id="882824"/>
    <lineage>
        <taxon>Bacteria</taxon>
        <taxon>Bacillati</taxon>
        <taxon>Actinomycetota</taxon>
        <taxon>Actinomycetes</taxon>
        <taxon>Micrococcales</taxon>
        <taxon>Intrasporangiaceae</taxon>
        <taxon>Knoellia</taxon>
    </lineage>
</organism>
<keyword evidence="3" id="KW-1185">Reference proteome</keyword>
<dbReference type="RefSeq" id="WP_147067134.1">
    <property type="nucleotide sequence ID" value="NZ_BAABDN010000003.1"/>
</dbReference>
<sequence>MTDRRAAALELAEDLLADFELSRLAPTALVRKSSRLARLLDDRDVLEWLTLELNGYRDVVTGKMLSGTANFALRTGRGHYDQEEKTTKYWTDGLGAIEAHASAATAHMKAAADAPVSVSSANPHQIVSAPTGNARERTALLTMISRNQGLVEGILAAVHSYVSEKEVELRFGAAVESAFGQVRNTVDANIAELVPDAAVKLAAAFENAGSDNAEDWASSAATCRRLLKAVADALRPAGPKVDGRAMGEDQYINRLVDWIVNSSAAGETSREVVKRDLEYLGNRLDALAGAGHKGAHSEVTRYEASRFITGTYLLIGDILQLRPDGIKETADEVVEVDGADWPPQDRQPDVLT</sequence>
<comment type="caution">
    <text evidence="2">The sequence shown here is derived from an EMBL/GenBank/DDBJ whole genome shotgun (WGS) entry which is preliminary data.</text>
</comment>